<sequence>MAMIYGAKCRSEVGEREARDALKAHPQQPQQKVPHHLRKVPHHRQKELLHQRKELHLRKERHRLQRVHPPKEHLRLKVLRPPPLLLKAHLRKEHLQRK</sequence>
<evidence type="ECO:0000256" key="1">
    <source>
        <dbReference type="SAM" id="MobiDB-lite"/>
    </source>
</evidence>
<reference evidence="2" key="2">
    <citation type="submission" date="2018-07" db="EMBL/GenBank/DDBJ databases">
        <authorList>
            <person name="Mckenzie S.K."/>
            <person name="Kronauer D.J.C."/>
        </authorList>
    </citation>
    <scope>NUCLEOTIDE SEQUENCE</scope>
    <source>
        <strain evidence="2">Clonal line C1</strain>
    </source>
</reference>
<organism evidence="2">
    <name type="scientific">Ooceraea biroi</name>
    <name type="common">Clonal raider ant</name>
    <name type="synonym">Cerapachys biroi</name>
    <dbReference type="NCBI Taxonomy" id="2015173"/>
    <lineage>
        <taxon>Eukaryota</taxon>
        <taxon>Metazoa</taxon>
        <taxon>Ecdysozoa</taxon>
        <taxon>Arthropoda</taxon>
        <taxon>Hexapoda</taxon>
        <taxon>Insecta</taxon>
        <taxon>Pterygota</taxon>
        <taxon>Neoptera</taxon>
        <taxon>Endopterygota</taxon>
        <taxon>Hymenoptera</taxon>
        <taxon>Apocrita</taxon>
        <taxon>Aculeata</taxon>
        <taxon>Formicoidea</taxon>
        <taxon>Formicidae</taxon>
        <taxon>Dorylinae</taxon>
        <taxon>Ooceraea</taxon>
    </lineage>
</organism>
<comment type="caution">
    <text evidence="2">The sequence shown here is derived from an EMBL/GenBank/DDBJ whole genome shotgun (WGS) entry which is preliminary data.</text>
</comment>
<gene>
    <name evidence="2" type="ORF">DMN91_004320</name>
</gene>
<accession>A0A3L8DUQ6</accession>
<dbReference type="Proteomes" id="UP000279307">
    <property type="component" value="Chromosome 4"/>
</dbReference>
<name>A0A3L8DUQ6_OOCBI</name>
<protein>
    <submittedName>
        <fullName evidence="2">Uncharacterized protein</fullName>
    </submittedName>
</protein>
<dbReference type="AlphaFoldDB" id="A0A3L8DUQ6"/>
<evidence type="ECO:0000313" key="2">
    <source>
        <dbReference type="EMBL" id="RLU24111.1"/>
    </source>
</evidence>
<proteinExistence type="predicted"/>
<feature type="non-terminal residue" evidence="2">
    <location>
        <position position="98"/>
    </location>
</feature>
<dbReference type="EMBL" id="QOIP01000004">
    <property type="protein sequence ID" value="RLU24111.1"/>
    <property type="molecule type" value="Genomic_DNA"/>
</dbReference>
<reference evidence="2" key="1">
    <citation type="journal article" date="2018" name="Genome Res.">
        <title>The genomic architecture and molecular evolution of ant odorant receptors.</title>
        <authorList>
            <person name="McKenzie S.K."/>
            <person name="Kronauer D.J.C."/>
        </authorList>
    </citation>
    <scope>NUCLEOTIDE SEQUENCE [LARGE SCALE GENOMIC DNA]</scope>
    <source>
        <strain evidence="2">Clonal line C1</strain>
    </source>
</reference>
<feature type="region of interest" description="Disordered" evidence="1">
    <location>
        <begin position="16"/>
        <end position="37"/>
    </location>
</feature>